<dbReference type="PANTHER" id="PTHR43630">
    <property type="entry name" value="POLY-BETA-1,6-N-ACETYL-D-GLUCOSAMINE SYNTHASE"/>
    <property type="match status" value="1"/>
</dbReference>
<keyword evidence="3 5" id="KW-0808">Transferase</keyword>
<dbReference type="GO" id="GO:0016757">
    <property type="term" value="F:glycosyltransferase activity"/>
    <property type="evidence" value="ECO:0007669"/>
    <property type="project" value="UniProtKB-KW"/>
</dbReference>
<dbReference type="Proteomes" id="UP000004641">
    <property type="component" value="Unassembled WGS sequence"/>
</dbReference>
<dbReference type="PANTHER" id="PTHR43630:SF1">
    <property type="entry name" value="POLY-BETA-1,6-N-ACETYL-D-GLUCOSAMINE SYNTHASE"/>
    <property type="match status" value="1"/>
</dbReference>
<feature type="domain" description="Glycosyltransferase 2-like" evidence="4">
    <location>
        <begin position="4"/>
        <end position="87"/>
    </location>
</feature>
<comment type="similarity">
    <text evidence="1">Belongs to the glycosyltransferase 2 family.</text>
</comment>
<reference evidence="5 6" key="1">
    <citation type="journal article" date="2011" name="Appl. Environ. Microbiol.">
        <title>Genome signatures of Escherichia coli O157:H7 isolates from the bovine host reservoir.</title>
        <authorList>
            <person name="Eppinger M."/>
            <person name="Mammel M.K."/>
            <person name="Leclerc J.E."/>
            <person name="Ravel J."/>
            <person name="Cebula T.A."/>
        </authorList>
    </citation>
    <scope>NUCLEOTIDE SEQUENCE [LARGE SCALE GENOMIC DNA]</scope>
    <source>
        <strain evidence="5 6">EC869</strain>
    </source>
</reference>
<evidence type="ECO:0000256" key="3">
    <source>
        <dbReference type="ARBA" id="ARBA00022679"/>
    </source>
</evidence>
<gene>
    <name evidence="5" type="ORF">ECH7EC869_3191</name>
</gene>
<dbReference type="Gene3D" id="3.90.550.10">
    <property type="entry name" value="Spore Coat Polysaccharide Biosynthesis Protein SpsA, Chain A"/>
    <property type="match status" value="1"/>
</dbReference>
<dbReference type="InterPro" id="IPR029044">
    <property type="entry name" value="Nucleotide-diphossugar_trans"/>
</dbReference>
<dbReference type="SMR" id="A0A0H3PPI4"/>
<dbReference type="BioCyc" id="ECOL478008-HMP:G76-483498-MONOMER"/>
<evidence type="ECO:0000256" key="1">
    <source>
        <dbReference type="ARBA" id="ARBA00006739"/>
    </source>
</evidence>
<sequence length="248" mass="28359">MKISVITVTYNNAEGLEKTLSSLSILKIKPFEIIIVDGGSTDGTNRVISRFTSMNITHVYEKDEGIYDAMNKGRMLAKGDLIHYLNAGDSVIGDIYKNIKEPCLIKVGLFENDKLLGFSSITHSNTGYCHQGVIFPKNHSEYDLRYKICADYKLIQEVFPEGLRSLSLITSGYVKYDMGGVSSKKRILRDKELAKIMFEKNKKNLIKFIPISIIKILFPERLRRVLRKMQYICLTLFFMKNSSPYDNE</sequence>
<proteinExistence type="inferred from homology"/>
<comment type="caution">
    <text evidence="5">The sequence shown here is derived from an EMBL/GenBank/DDBJ whole genome shotgun (WGS) entry which is preliminary data.</text>
</comment>
<dbReference type="AlphaFoldDB" id="A0A0H3PPI4"/>
<name>A0A0H3PPI4_ECO5C</name>
<evidence type="ECO:0000259" key="4">
    <source>
        <dbReference type="Pfam" id="PF00535"/>
    </source>
</evidence>
<dbReference type="EMBL" id="ABHU01000016">
    <property type="protein sequence ID" value="EDU90012.1"/>
    <property type="molecule type" value="Genomic_DNA"/>
</dbReference>
<evidence type="ECO:0000256" key="2">
    <source>
        <dbReference type="ARBA" id="ARBA00022676"/>
    </source>
</evidence>
<evidence type="ECO:0000313" key="5">
    <source>
        <dbReference type="EMBL" id="EDU90012.1"/>
    </source>
</evidence>
<keyword evidence="2" id="KW-0328">Glycosyltransferase</keyword>
<organism evidence="5 6">
    <name type="scientific">Escherichia coli O157:H7 (strain EC869)</name>
    <dbReference type="NCBI Taxonomy" id="478008"/>
    <lineage>
        <taxon>Bacteria</taxon>
        <taxon>Pseudomonadati</taxon>
        <taxon>Pseudomonadota</taxon>
        <taxon>Gammaproteobacteria</taxon>
        <taxon>Enterobacterales</taxon>
        <taxon>Enterobacteriaceae</taxon>
        <taxon>Escherichia</taxon>
    </lineage>
</organism>
<accession>A0A0H3PPI4</accession>
<dbReference type="InterPro" id="IPR001173">
    <property type="entry name" value="Glyco_trans_2-like"/>
</dbReference>
<protein>
    <submittedName>
        <fullName evidence="5">Glycosyl transferase</fullName>
    </submittedName>
</protein>
<dbReference type="Pfam" id="PF00535">
    <property type="entry name" value="Glycos_transf_2"/>
    <property type="match status" value="1"/>
</dbReference>
<dbReference type="RefSeq" id="WP_000704176.1">
    <property type="nucleotide sequence ID" value="NZ_ABHU01000016.1"/>
</dbReference>
<dbReference type="SUPFAM" id="SSF53448">
    <property type="entry name" value="Nucleotide-diphospho-sugar transferases"/>
    <property type="match status" value="1"/>
</dbReference>
<evidence type="ECO:0000313" key="6">
    <source>
        <dbReference type="Proteomes" id="UP000004641"/>
    </source>
</evidence>